<keyword evidence="2" id="KW-1185">Reference proteome</keyword>
<dbReference type="EMBL" id="FOQE01000012">
    <property type="protein sequence ID" value="SFH68345.1"/>
    <property type="molecule type" value="Genomic_DNA"/>
</dbReference>
<protein>
    <recommendedName>
        <fullName evidence="3">AAA domain-containing protein</fullName>
    </recommendedName>
</protein>
<evidence type="ECO:0000313" key="1">
    <source>
        <dbReference type="EMBL" id="SFH68345.1"/>
    </source>
</evidence>
<gene>
    <name evidence="1" type="ORF">SAMN04489868_11211</name>
</gene>
<accession>A0A1I3C1A3</accession>
<proteinExistence type="predicted"/>
<dbReference type="InterPro" id="IPR027417">
    <property type="entry name" value="P-loop_NTPase"/>
</dbReference>
<evidence type="ECO:0008006" key="3">
    <source>
        <dbReference type="Google" id="ProtNLM"/>
    </source>
</evidence>
<dbReference type="Gene3D" id="3.40.50.300">
    <property type="entry name" value="P-loop containing nucleotide triphosphate hydrolases"/>
    <property type="match status" value="1"/>
</dbReference>
<dbReference type="RefSeq" id="WP_245741824.1">
    <property type="nucleotide sequence ID" value="NZ_FOQE01000012.1"/>
</dbReference>
<evidence type="ECO:0000313" key="2">
    <source>
        <dbReference type="Proteomes" id="UP000198668"/>
    </source>
</evidence>
<sequence>MESTFIIIRGNAASRKTTAAKLLHERLGGGNALLISQDVVRREMLGVKDTKENLAINLIKNIAIYGKGCCLYVILEGIF</sequence>
<dbReference type="AlphaFoldDB" id="A0A1I3C1A3"/>
<dbReference type="Proteomes" id="UP000198668">
    <property type="component" value="Unassembled WGS sequence"/>
</dbReference>
<reference evidence="1 2" key="1">
    <citation type="submission" date="2016-10" db="EMBL/GenBank/DDBJ databases">
        <authorList>
            <person name="de Groot N.N."/>
        </authorList>
    </citation>
    <scope>NUCLEOTIDE SEQUENCE [LARGE SCALE GENOMIC DNA]</scope>
    <source>
        <strain evidence="1 2">DSM 27630</strain>
    </source>
</reference>
<name>A0A1I3C1A3_9LACT</name>
<organism evidence="1 2">
    <name type="scientific">Pisciglobus halotolerans</name>
    <dbReference type="NCBI Taxonomy" id="745365"/>
    <lineage>
        <taxon>Bacteria</taxon>
        <taxon>Bacillati</taxon>
        <taxon>Bacillota</taxon>
        <taxon>Bacilli</taxon>
        <taxon>Lactobacillales</taxon>
        <taxon>Carnobacteriaceae</taxon>
    </lineage>
</organism>
<dbReference type="SUPFAM" id="SSF52540">
    <property type="entry name" value="P-loop containing nucleoside triphosphate hydrolases"/>
    <property type="match status" value="1"/>
</dbReference>